<organism evidence="1 2">
    <name type="scientific">Punica granatum</name>
    <name type="common">Pomegranate</name>
    <dbReference type="NCBI Taxonomy" id="22663"/>
    <lineage>
        <taxon>Eukaryota</taxon>
        <taxon>Viridiplantae</taxon>
        <taxon>Streptophyta</taxon>
        <taxon>Embryophyta</taxon>
        <taxon>Tracheophyta</taxon>
        <taxon>Spermatophyta</taxon>
        <taxon>Magnoliopsida</taxon>
        <taxon>eudicotyledons</taxon>
        <taxon>Gunneridae</taxon>
        <taxon>Pentapetalae</taxon>
        <taxon>rosids</taxon>
        <taxon>malvids</taxon>
        <taxon>Myrtales</taxon>
        <taxon>Lythraceae</taxon>
        <taxon>Punica</taxon>
    </lineage>
</organism>
<name>A0A2I0JH62_PUNGR</name>
<dbReference type="EMBL" id="PGOL01001686">
    <property type="protein sequence ID" value="PKI55592.1"/>
    <property type="molecule type" value="Genomic_DNA"/>
</dbReference>
<dbReference type="Proteomes" id="UP000233551">
    <property type="component" value="Unassembled WGS sequence"/>
</dbReference>
<sequence>MGREEERSCCGSFLQLPSLTSVSISIPLSLPLSLSNPVILRPGRLHRPRLRRRLINPSLPSSTFVLLRTSRRGIYLNGGSPIRLPLRLLQ</sequence>
<protein>
    <submittedName>
        <fullName evidence="1">Uncharacterized protein</fullName>
    </submittedName>
</protein>
<reference evidence="1 2" key="1">
    <citation type="submission" date="2017-11" db="EMBL/GenBank/DDBJ databases">
        <title>De-novo sequencing of pomegranate (Punica granatum L.) genome.</title>
        <authorList>
            <person name="Akparov Z."/>
            <person name="Amiraslanov A."/>
            <person name="Hajiyeva S."/>
            <person name="Abbasov M."/>
            <person name="Kaur K."/>
            <person name="Hamwieh A."/>
            <person name="Solovyev V."/>
            <person name="Salamov A."/>
            <person name="Braich B."/>
            <person name="Kosarev P."/>
            <person name="Mahmoud A."/>
            <person name="Hajiyev E."/>
            <person name="Babayeva S."/>
            <person name="Izzatullayeva V."/>
            <person name="Mammadov A."/>
            <person name="Mammadov A."/>
            <person name="Sharifova S."/>
            <person name="Ojaghi J."/>
            <person name="Eynullazada K."/>
            <person name="Bayramov B."/>
            <person name="Abdulazimova A."/>
            <person name="Shahmuradov I."/>
        </authorList>
    </citation>
    <scope>NUCLEOTIDE SEQUENCE [LARGE SCALE GENOMIC DNA]</scope>
    <source>
        <strain evidence="2">cv. AG2017</strain>
        <tissue evidence="1">Leaf</tissue>
    </source>
</reference>
<feature type="non-terminal residue" evidence="1">
    <location>
        <position position="90"/>
    </location>
</feature>
<keyword evidence="2" id="KW-1185">Reference proteome</keyword>
<comment type="caution">
    <text evidence="1">The sequence shown here is derived from an EMBL/GenBank/DDBJ whole genome shotgun (WGS) entry which is preliminary data.</text>
</comment>
<accession>A0A2I0JH62</accession>
<dbReference type="AlphaFoldDB" id="A0A2I0JH62"/>
<evidence type="ECO:0000313" key="2">
    <source>
        <dbReference type="Proteomes" id="UP000233551"/>
    </source>
</evidence>
<proteinExistence type="predicted"/>
<gene>
    <name evidence="1" type="ORF">CRG98_024020</name>
</gene>
<evidence type="ECO:0000313" key="1">
    <source>
        <dbReference type="EMBL" id="PKI55592.1"/>
    </source>
</evidence>